<evidence type="ECO:0008006" key="3">
    <source>
        <dbReference type="Google" id="ProtNLM"/>
    </source>
</evidence>
<organism evidence="1 2">
    <name type="scientific">Prauserella cavernicola</name>
    <dbReference type="NCBI Taxonomy" id="2800127"/>
    <lineage>
        <taxon>Bacteria</taxon>
        <taxon>Bacillati</taxon>
        <taxon>Actinomycetota</taxon>
        <taxon>Actinomycetes</taxon>
        <taxon>Pseudonocardiales</taxon>
        <taxon>Pseudonocardiaceae</taxon>
        <taxon>Prauserella</taxon>
    </lineage>
</organism>
<accession>A0A934QV19</accession>
<keyword evidence="2" id="KW-1185">Reference proteome</keyword>
<gene>
    <name evidence="1" type="ORF">JHE00_31015</name>
</gene>
<name>A0A934QV19_9PSEU</name>
<evidence type="ECO:0000313" key="1">
    <source>
        <dbReference type="EMBL" id="MBK1788782.1"/>
    </source>
</evidence>
<protein>
    <recommendedName>
        <fullName evidence="3">Asp23/Gls24 family envelope stress response protein</fullName>
    </recommendedName>
</protein>
<sequence>MAAAVAAHPGVVELGAGSMGLVATRLPHRRIVGVRLSHPRAPIVLGVVLREGRPLPEVAAQLRDLTRSIAGDVLVNVEVTGVASTVDS</sequence>
<dbReference type="AlphaFoldDB" id="A0A934QV19"/>
<proteinExistence type="predicted"/>
<evidence type="ECO:0000313" key="2">
    <source>
        <dbReference type="Proteomes" id="UP000635245"/>
    </source>
</evidence>
<comment type="caution">
    <text evidence="1">The sequence shown here is derived from an EMBL/GenBank/DDBJ whole genome shotgun (WGS) entry which is preliminary data.</text>
</comment>
<dbReference type="EMBL" id="JAENJH010000011">
    <property type="protein sequence ID" value="MBK1788782.1"/>
    <property type="molecule type" value="Genomic_DNA"/>
</dbReference>
<dbReference type="Proteomes" id="UP000635245">
    <property type="component" value="Unassembled WGS sequence"/>
</dbReference>
<reference evidence="1" key="1">
    <citation type="submission" date="2020-12" db="EMBL/GenBank/DDBJ databases">
        <title>Prauserella sp. ASG 168, a novel actinomycete isolated from cave rock.</title>
        <authorList>
            <person name="Suriyachadkun C."/>
        </authorList>
    </citation>
    <scope>NUCLEOTIDE SEQUENCE</scope>
    <source>
        <strain evidence="1">ASG 168</strain>
    </source>
</reference>